<dbReference type="GO" id="GO:0006635">
    <property type="term" value="P:fatty acid beta-oxidation"/>
    <property type="evidence" value="ECO:0007669"/>
    <property type="project" value="TreeGrafter"/>
</dbReference>
<gene>
    <name evidence="1" type="ORF">WN72_35260</name>
</gene>
<dbReference type="PANTHER" id="PTHR43612:SF3">
    <property type="entry name" value="TRIFUNCTIONAL ENZYME SUBUNIT ALPHA, MITOCHONDRIAL"/>
    <property type="match status" value="1"/>
</dbReference>
<accession>A0AAE7NVF9</accession>
<dbReference type="AlphaFoldDB" id="A0AAE7NVF9"/>
<dbReference type="InterPro" id="IPR029045">
    <property type="entry name" value="ClpP/crotonase-like_dom_sf"/>
</dbReference>
<dbReference type="EMBL" id="CP030050">
    <property type="protein sequence ID" value="QOZ70985.1"/>
    <property type="molecule type" value="Genomic_DNA"/>
</dbReference>
<evidence type="ECO:0008006" key="3">
    <source>
        <dbReference type="Google" id="ProtNLM"/>
    </source>
</evidence>
<dbReference type="InterPro" id="IPR001753">
    <property type="entry name" value="Enoyl-CoA_hydra/iso"/>
</dbReference>
<dbReference type="Pfam" id="PF00378">
    <property type="entry name" value="ECH_1"/>
    <property type="match status" value="1"/>
</dbReference>
<dbReference type="Proteomes" id="UP000594015">
    <property type="component" value="Chromosome"/>
</dbReference>
<dbReference type="GO" id="GO:0004300">
    <property type="term" value="F:enoyl-CoA hydratase activity"/>
    <property type="evidence" value="ECO:0007669"/>
    <property type="project" value="TreeGrafter"/>
</dbReference>
<name>A0AAE7NVF9_9BRAD</name>
<dbReference type="GO" id="GO:0016509">
    <property type="term" value="F:long-chain (3S)-3-hydroxyacyl-CoA dehydrogenase (NAD+) activity"/>
    <property type="evidence" value="ECO:0007669"/>
    <property type="project" value="TreeGrafter"/>
</dbReference>
<evidence type="ECO:0000313" key="1">
    <source>
        <dbReference type="EMBL" id="QOZ70985.1"/>
    </source>
</evidence>
<sequence length="432" mass="46793">MTVGPELKQFRIELSDQRVLHLIFDMPGRSMNVFSNAAIEELGLFADWLRQSDVVGVVIRSGKSSAFCAGADLAELETAYDMIMAAPAGERDRLAFDHFFRLSHGLRRLETAGKPVAVAIAGLALGGGCEFALAAHHRVIADHPQATFGLPESLVGLLPGGGGTQRLPRLIGIEAALPVLLDGARIGGQAAIAAGLAQELVAPGEEVAAAERWVLLRPQSAQPWDRPNWHATDAQQVGTTIEAKRSKMLAETLGHYPALSAVLDCVEQGLPQDFDMAIRTEMQIFAKLIQRREPRNMIRTLFLGRLDYERMKKKGANPRITEAVAAVSEVLGVQSERGKELAEAFARAGFRGEQTHKVEFDGGVAGAVYWHDDEPRTWGKELLRARLADAEAAATGWRSQLDESERRAADYVLVTQAGFPAYLGGLFAAGLS</sequence>
<dbReference type="KEGG" id="barh:WN72_35260"/>
<proteinExistence type="predicted"/>
<dbReference type="RefSeq" id="WP_092218335.1">
    <property type="nucleotide sequence ID" value="NZ_CP030050.1"/>
</dbReference>
<dbReference type="PANTHER" id="PTHR43612">
    <property type="entry name" value="TRIFUNCTIONAL ENZYME SUBUNIT ALPHA"/>
    <property type="match status" value="1"/>
</dbReference>
<organism evidence="1 2">
    <name type="scientific">Bradyrhizobium arachidis</name>
    <dbReference type="NCBI Taxonomy" id="858423"/>
    <lineage>
        <taxon>Bacteria</taxon>
        <taxon>Pseudomonadati</taxon>
        <taxon>Pseudomonadota</taxon>
        <taxon>Alphaproteobacteria</taxon>
        <taxon>Hyphomicrobiales</taxon>
        <taxon>Nitrobacteraceae</taxon>
        <taxon>Bradyrhizobium</taxon>
    </lineage>
</organism>
<dbReference type="SUPFAM" id="SSF52096">
    <property type="entry name" value="ClpP/crotonase"/>
    <property type="match status" value="1"/>
</dbReference>
<evidence type="ECO:0000313" key="2">
    <source>
        <dbReference type="Proteomes" id="UP000594015"/>
    </source>
</evidence>
<dbReference type="Gene3D" id="3.90.226.10">
    <property type="entry name" value="2-enoyl-CoA Hydratase, Chain A, domain 1"/>
    <property type="match status" value="1"/>
</dbReference>
<protein>
    <recommendedName>
        <fullName evidence="3">3-hydroxyacyl-CoA dehydrogenase / enoyl-CoA hydratase / 3-hydroxybutyryl-CoA epimerase</fullName>
    </recommendedName>
</protein>
<dbReference type="CDD" id="cd06558">
    <property type="entry name" value="crotonase-like"/>
    <property type="match status" value="1"/>
</dbReference>
<dbReference type="InterPro" id="IPR050136">
    <property type="entry name" value="FA_oxidation_alpha_subunit"/>
</dbReference>
<reference evidence="1 2" key="1">
    <citation type="submission" date="2018-06" db="EMBL/GenBank/DDBJ databases">
        <title>Comparative genomics of Bradyrhizobium nodulating Arachidis hypogaea.</title>
        <authorList>
            <person name="Li Y."/>
        </authorList>
    </citation>
    <scope>NUCLEOTIDE SEQUENCE [LARGE SCALE GENOMIC DNA]</scope>
    <source>
        <strain evidence="1 2">CCBAU 051107</strain>
    </source>
</reference>